<dbReference type="GO" id="GO:0008597">
    <property type="term" value="F:calcium-dependent protein serine/threonine phosphatase regulator activity"/>
    <property type="evidence" value="ECO:0007669"/>
    <property type="project" value="TreeGrafter"/>
</dbReference>
<reference evidence="3 4" key="1">
    <citation type="journal article" date="2012" name="Science">
        <title>The Paleozoic origin of enzymatic lignin decomposition reconstructed from 31 fungal genomes.</title>
        <authorList>
            <person name="Floudas D."/>
            <person name="Binder M."/>
            <person name="Riley R."/>
            <person name="Barry K."/>
            <person name="Blanchette R.A."/>
            <person name="Henrissat B."/>
            <person name="Martinez A.T."/>
            <person name="Otillar R."/>
            <person name="Spatafora J.W."/>
            <person name="Yadav J.S."/>
            <person name="Aerts A."/>
            <person name="Benoit I."/>
            <person name="Boyd A."/>
            <person name="Carlson A."/>
            <person name="Copeland A."/>
            <person name="Coutinho P.M."/>
            <person name="de Vries R.P."/>
            <person name="Ferreira P."/>
            <person name="Findley K."/>
            <person name="Foster B."/>
            <person name="Gaskell J."/>
            <person name="Glotzer D."/>
            <person name="Gorecki P."/>
            <person name="Heitman J."/>
            <person name="Hesse C."/>
            <person name="Hori C."/>
            <person name="Igarashi K."/>
            <person name="Jurgens J.A."/>
            <person name="Kallen N."/>
            <person name="Kersten P."/>
            <person name="Kohler A."/>
            <person name="Kuees U."/>
            <person name="Kumar T.K.A."/>
            <person name="Kuo A."/>
            <person name="LaButti K."/>
            <person name="Larrondo L.F."/>
            <person name="Lindquist E."/>
            <person name="Ling A."/>
            <person name="Lombard V."/>
            <person name="Lucas S."/>
            <person name="Lundell T."/>
            <person name="Martin R."/>
            <person name="McLaughlin D.J."/>
            <person name="Morgenstern I."/>
            <person name="Morin E."/>
            <person name="Murat C."/>
            <person name="Nagy L.G."/>
            <person name="Nolan M."/>
            <person name="Ohm R.A."/>
            <person name="Patyshakuliyeva A."/>
            <person name="Rokas A."/>
            <person name="Ruiz-Duenas F.J."/>
            <person name="Sabat G."/>
            <person name="Salamov A."/>
            <person name="Samejima M."/>
            <person name="Schmutz J."/>
            <person name="Slot J.C."/>
            <person name="St John F."/>
            <person name="Stenlid J."/>
            <person name="Sun H."/>
            <person name="Sun S."/>
            <person name="Syed K."/>
            <person name="Tsang A."/>
            <person name="Wiebenga A."/>
            <person name="Young D."/>
            <person name="Pisabarro A."/>
            <person name="Eastwood D.C."/>
            <person name="Martin F."/>
            <person name="Cullen D."/>
            <person name="Grigoriev I.V."/>
            <person name="Hibbett D.S."/>
        </authorList>
    </citation>
    <scope>NUCLEOTIDE SEQUENCE [LARGE SCALE GENOMIC DNA]</scope>
    <source>
        <strain evidence="3 4">ATCC 11539</strain>
    </source>
</reference>
<dbReference type="HOGENOM" id="CLU_046748_1_0_1"/>
<gene>
    <name evidence="3" type="ORF">GLOTRDRAFT_66674</name>
</gene>
<dbReference type="GeneID" id="19307742"/>
<dbReference type="InterPro" id="IPR006931">
    <property type="entry name" value="Calcipressin"/>
</dbReference>
<dbReference type="GO" id="GO:0019722">
    <property type="term" value="P:calcium-mediated signaling"/>
    <property type="evidence" value="ECO:0007669"/>
    <property type="project" value="InterPro"/>
</dbReference>
<feature type="compositionally biased region" description="Acidic residues" evidence="2">
    <location>
        <begin position="206"/>
        <end position="221"/>
    </location>
</feature>
<dbReference type="OMA" id="HTWAPIK"/>
<evidence type="ECO:0000256" key="2">
    <source>
        <dbReference type="SAM" id="MobiDB-lite"/>
    </source>
</evidence>
<dbReference type="eggNOG" id="KOG4019">
    <property type="taxonomic scope" value="Eukaryota"/>
</dbReference>
<sequence length="252" mass="27846">MTTELSIRIPSPPSLKSSSSRSPSPSSRRTNTLIITQLPPAFFHPLVLATLKEHFASYGPIHSWAPIRAFARAILVYYNEDDAEQAKLECDGLIIEATKDSPETILRVYRGDPIPVSLPSPGADGDSNHLKPPPLEKNFLISPPGSPPVGWEPIKEEPPNAAPLADDLIAALKKLQVKERRRSVEVLIEPEESGVGVYVQDCDCDEDEEERMEEDAEEEWAYGETAPSRMKWRPVPTSMPPVQQPMVGMVSS</sequence>
<dbReference type="GO" id="GO:0005634">
    <property type="term" value="C:nucleus"/>
    <property type="evidence" value="ECO:0007669"/>
    <property type="project" value="TreeGrafter"/>
</dbReference>
<proteinExistence type="inferred from homology"/>
<evidence type="ECO:0000313" key="3">
    <source>
        <dbReference type="EMBL" id="EPQ50572.1"/>
    </source>
</evidence>
<dbReference type="OrthoDB" id="17212at2759"/>
<dbReference type="EMBL" id="KB469314">
    <property type="protein sequence ID" value="EPQ50572.1"/>
    <property type="molecule type" value="Genomic_DNA"/>
</dbReference>
<dbReference type="SUPFAM" id="SSF54928">
    <property type="entry name" value="RNA-binding domain, RBD"/>
    <property type="match status" value="1"/>
</dbReference>
<dbReference type="AlphaFoldDB" id="S7PTE1"/>
<dbReference type="CDD" id="cd12434">
    <property type="entry name" value="RRM_RCAN_like"/>
    <property type="match status" value="1"/>
</dbReference>
<name>S7PTE1_GLOTA</name>
<evidence type="ECO:0000256" key="1">
    <source>
        <dbReference type="ARBA" id="ARBA00008209"/>
    </source>
</evidence>
<dbReference type="PANTHER" id="PTHR10300">
    <property type="entry name" value="CALCIPRESSIN"/>
    <property type="match status" value="1"/>
</dbReference>
<dbReference type="GO" id="GO:0003676">
    <property type="term" value="F:nucleic acid binding"/>
    <property type="evidence" value="ECO:0007669"/>
    <property type="project" value="InterPro"/>
</dbReference>
<dbReference type="GO" id="GO:0005737">
    <property type="term" value="C:cytoplasm"/>
    <property type="evidence" value="ECO:0007669"/>
    <property type="project" value="TreeGrafter"/>
</dbReference>
<protein>
    <submittedName>
        <fullName evidence="3">Calcipressin-domain-containing protein</fullName>
    </submittedName>
</protein>
<feature type="region of interest" description="Disordered" evidence="2">
    <location>
        <begin position="206"/>
        <end position="252"/>
    </location>
</feature>
<comment type="similarity">
    <text evidence="1">Belongs to the RCAN family.</text>
</comment>
<dbReference type="Pfam" id="PF04847">
    <property type="entry name" value="Calcipressin"/>
    <property type="match status" value="1"/>
</dbReference>
<dbReference type="Gene3D" id="3.30.70.330">
    <property type="match status" value="1"/>
</dbReference>
<organism evidence="3 4">
    <name type="scientific">Gloeophyllum trabeum (strain ATCC 11539 / FP-39264 / Madison 617)</name>
    <name type="common">Brown rot fungus</name>
    <dbReference type="NCBI Taxonomy" id="670483"/>
    <lineage>
        <taxon>Eukaryota</taxon>
        <taxon>Fungi</taxon>
        <taxon>Dikarya</taxon>
        <taxon>Basidiomycota</taxon>
        <taxon>Agaricomycotina</taxon>
        <taxon>Agaricomycetes</taxon>
        <taxon>Gloeophyllales</taxon>
        <taxon>Gloeophyllaceae</taxon>
        <taxon>Gloeophyllum</taxon>
    </lineage>
</organism>
<keyword evidence="4" id="KW-1185">Reference proteome</keyword>
<evidence type="ECO:0000313" key="4">
    <source>
        <dbReference type="Proteomes" id="UP000030669"/>
    </source>
</evidence>
<dbReference type="Proteomes" id="UP000030669">
    <property type="component" value="Unassembled WGS sequence"/>
</dbReference>
<dbReference type="STRING" id="670483.S7PTE1"/>
<dbReference type="PANTHER" id="PTHR10300:SF14">
    <property type="entry name" value="PROTEIN SARAH"/>
    <property type="match status" value="1"/>
</dbReference>
<dbReference type="KEGG" id="gtr:GLOTRDRAFT_66674"/>
<dbReference type="InterPro" id="IPR035979">
    <property type="entry name" value="RBD_domain_sf"/>
</dbReference>
<dbReference type="InterPro" id="IPR012677">
    <property type="entry name" value="Nucleotide-bd_a/b_plait_sf"/>
</dbReference>
<feature type="region of interest" description="Disordered" evidence="2">
    <location>
        <begin position="1"/>
        <end position="29"/>
    </location>
</feature>
<dbReference type="RefSeq" id="XP_007870851.1">
    <property type="nucleotide sequence ID" value="XM_007872660.1"/>
</dbReference>
<accession>S7PTE1</accession>